<comment type="caution">
    <text evidence="2">The sequence shown here is derived from an EMBL/GenBank/DDBJ whole genome shotgun (WGS) entry which is preliminary data.</text>
</comment>
<feature type="transmembrane region" description="Helical" evidence="1">
    <location>
        <begin position="54"/>
        <end position="80"/>
    </location>
</feature>
<proteinExistence type="predicted"/>
<sequence>MAPHISLVLNWILFLALFPIAFFWLRRAWRIIVRRDFSEVALKRGEPPANPGRYAPFAAATNLIGGSVIAWVIFGVAAGLFSYETWTTIAGVTIWSKFLFDFALSRQAHAGARQFAGKAGPAGR</sequence>
<accession>A0A4V3WBB3</accession>
<keyword evidence="1" id="KW-0472">Membrane</keyword>
<keyword evidence="1" id="KW-0812">Transmembrane</keyword>
<feature type="transmembrane region" description="Helical" evidence="1">
    <location>
        <begin position="6"/>
        <end position="25"/>
    </location>
</feature>
<dbReference type="RefSeq" id="WP_136349867.1">
    <property type="nucleotide sequence ID" value="NZ_SSOC01000007.1"/>
</dbReference>
<dbReference type="AlphaFoldDB" id="A0A4V3WBB3"/>
<evidence type="ECO:0000256" key="1">
    <source>
        <dbReference type="SAM" id="Phobius"/>
    </source>
</evidence>
<gene>
    <name evidence="2" type="ORF">E6C76_18935</name>
</gene>
<name>A0A4V3WBB3_9RHOO</name>
<protein>
    <submittedName>
        <fullName evidence="2">Uncharacterized protein</fullName>
    </submittedName>
</protein>
<dbReference type="Proteomes" id="UP000308430">
    <property type="component" value="Unassembled WGS sequence"/>
</dbReference>
<organism evidence="2 3">
    <name type="scientific">Pseudothauera nasutitermitis</name>
    <dbReference type="NCBI Taxonomy" id="2565930"/>
    <lineage>
        <taxon>Bacteria</taxon>
        <taxon>Pseudomonadati</taxon>
        <taxon>Pseudomonadota</taxon>
        <taxon>Betaproteobacteria</taxon>
        <taxon>Rhodocyclales</taxon>
        <taxon>Zoogloeaceae</taxon>
        <taxon>Pseudothauera</taxon>
    </lineage>
</organism>
<evidence type="ECO:0000313" key="3">
    <source>
        <dbReference type="Proteomes" id="UP000308430"/>
    </source>
</evidence>
<keyword evidence="1" id="KW-1133">Transmembrane helix</keyword>
<keyword evidence="3" id="KW-1185">Reference proteome</keyword>
<evidence type="ECO:0000313" key="2">
    <source>
        <dbReference type="EMBL" id="THF62447.1"/>
    </source>
</evidence>
<dbReference type="EMBL" id="SSOC01000007">
    <property type="protein sequence ID" value="THF62447.1"/>
    <property type="molecule type" value="Genomic_DNA"/>
</dbReference>
<reference evidence="2 3" key="1">
    <citation type="submission" date="2019-04" db="EMBL/GenBank/DDBJ databases">
        <title>Azoarcus nasutitermitis sp. nov. isolated from termite nest.</title>
        <authorList>
            <person name="Lin S.-Y."/>
            <person name="Hameed A."/>
            <person name="Hsu Y.-H."/>
            <person name="Young C.-C."/>
        </authorList>
    </citation>
    <scope>NUCLEOTIDE SEQUENCE [LARGE SCALE GENOMIC DNA]</scope>
    <source>
        <strain evidence="2 3">CC-YHH838</strain>
    </source>
</reference>
<dbReference type="OrthoDB" id="5402100at2"/>